<dbReference type="eggNOG" id="KOG3933">
    <property type="taxonomic scope" value="Eukaryota"/>
</dbReference>
<gene>
    <name evidence="1" type="ORF">B456_011G161100</name>
</gene>
<dbReference type="InterPro" id="IPR039848">
    <property type="entry name" value="Ribosomal_mS35_mt"/>
</dbReference>
<dbReference type="GO" id="GO:0003735">
    <property type="term" value="F:structural constituent of ribosome"/>
    <property type="evidence" value="ECO:0007669"/>
    <property type="project" value="InterPro"/>
</dbReference>
<dbReference type="EMBL" id="CM001750">
    <property type="protein sequence ID" value="KJB72139.1"/>
    <property type="molecule type" value="Genomic_DNA"/>
</dbReference>
<proteinExistence type="predicted"/>
<dbReference type="OMA" id="KVECCAQ"/>
<dbReference type="EMBL" id="CM001750">
    <property type="protein sequence ID" value="KJB72140.1"/>
    <property type="molecule type" value="Genomic_DNA"/>
</dbReference>
<organism evidence="1 2">
    <name type="scientific">Gossypium raimondii</name>
    <name type="common">Peruvian cotton</name>
    <name type="synonym">Gossypium klotzschianum subsp. raimondii</name>
    <dbReference type="NCBI Taxonomy" id="29730"/>
    <lineage>
        <taxon>Eukaryota</taxon>
        <taxon>Viridiplantae</taxon>
        <taxon>Streptophyta</taxon>
        <taxon>Embryophyta</taxon>
        <taxon>Tracheophyta</taxon>
        <taxon>Spermatophyta</taxon>
        <taxon>Magnoliopsida</taxon>
        <taxon>eudicotyledons</taxon>
        <taxon>Gunneridae</taxon>
        <taxon>Pentapetalae</taxon>
        <taxon>rosids</taxon>
        <taxon>malvids</taxon>
        <taxon>Malvales</taxon>
        <taxon>Malvaceae</taxon>
        <taxon>Malvoideae</taxon>
        <taxon>Gossypium</taxon>
    </lineage>
</organism>
<sequence>MNWRCNHETMWMMKSSSQIFIICSIDEEIENLYSARDIVMKRMIKDEYFNMDDQKWDEMIKEAVQHGYLKDTKECEEILEDMLSWDKLLPGDRQLLQARFNKSSPCKVECCAQESKGSQVWCQEEE</sequence>
<accession>A0A0D2VMX7</accession>
<dbReference type="GO" id="GO:0032543">
    <property type="term" value="P:mitochondrial translation"/>
    <property type="evidence" value="ECO:0007669"/>
    <property type="project" value="InterPro"/>
</dbReference>
<protein>
    <submittedName>
        <fullName evidence="1">Uncharacterized protein</fullName>
    </submittedName>
</protein>
<dbReference type="AlphaFoldDB" id="A0A0D2VMX7"/>
<name>A0A0D2VMX7_GOSRA</name>
<dbReference type="EMBL" id="CM001750">
    <property type="protein sequence ID" value="KJB72141.1"/>
    <property type="molecule type" value="Genomic_DNA"/>
</dbReference>
<dbReference type="Proteomes" id="UP000032304">
    <property type="component" value="Chromosome 11"/>
</dbReference>
<keyword evidence="2" id="KW-1185">Reference proteome</keyword>
<evidence type="ECO:0000313" key="1">
    <source>
        <dbReference type="EMBL" id="KJB72140.1"/>
    </source>
</evidence>
<dbReference type="PANTHER" id="PTHR13490:SF0">
    <property type="entry name" value="SMALL RIBOSOMAL SUBUNIT PROTEIN MS35"/>
    <property type="match status" value="1"/>
</dbReference>
<dbReference type="Gramene" id="KJB72141">
    <property type="protein sequence ID" value="KJB72141"/>
    <property type="gene ID" value="B456_011G161100"/>
</dbReference>
<dbReference type="GO" id="GO:0005763">
    <property type="term" value="C:mitochondrial small ribosomal subunit"/>
    <property type="evidence" value="ECO:0007669"/>
    <property type="project" value="TreeGrafter"/>
</dbReference>
<dbReference type="STRING" id="29730.A0A0D2VMX7"/>
<evidence type="ECO:0000313" key="2">
    <source>
        <dbReference type="Proteomes" id="UP000032304"/>
    </source>
</evidence>
<reference evidence="1 2" key="1">
    <citation type="journal article" date="2012" name="Nature">
        <title>Repeated polyploidization of Gossypium genomes and the evolution of spinnable cotton fibres.</title>
        <authorList>
            <person name="Paterson A.H."/>
            <person name="Wendel J.F."/>
            <person name="Gundlach H."/>
            <person name="Guo H."/>
            <person name="Jenkins J."/>
            <person name="Jin D."/>
            <person name="Llewellyn D."/>
            <person name="Showmaker K.C."/>
            <person name="Shu S."/>
            <person name="Udall J."/>
            <person name="Yoo M.J."/>
            <person name="Byers R."/>
            <person name="Chen W."/>
            <person name="Doron-Faigenboim A."/>
            <person name="Duke M.V."/>
            <person name="Gong L."/>
            <person name="Grimwood J."/>
            <person name="Grover C."/>
            <person name="Grupp K."/>
            <person name="Hu G."/>
            <person name="Lee T.H."/>
            <person name="Li J."/>
            <person name="Lin L."/>
            <person name="Liu T."/>
            <person name="Marler B.S."/>
            <person name="Page J.T."/>
            <person name="Roberts A.W."/>
            <person name="Romanel E."/>
            <person name="Sanders W.S."/>
            <person name="Szadkowski E."/>
            <person name="Tan X."/>
            <person name="Tang H."/>
            <person name="Xu C."/>
            <person name="Wang J."/>
            <person name="Wang Z."/>
            <person name="Zhang D."/>
            <person name="Zhang L."/>
            <person name="Ashrafi H."/>
            <person name="Bedon F."/>
            <person name="Bowers J.E."/>
            <person name="Brubaker C.L."/>
            <person name="Chee P.W."/>
            <person name="Das S."/>
            <person name="Gingle A.R."/>
            <person name="Haigler C.H."/>
            <person name="Harker D."/>
            <person name="Hoffmann L.V."/>
            <person name="Hovav R."/>
            <person name="Jones D.C."/>
            <person name="Lemke C."/>
            <person name="Mansoor S."/>
            <person name="ur Rahman M."/>
            <person name="Rainville L.N."/>
            <person name="Rambani A."/>
            <person name="Reddy U.K."/>
            <person name="Rong J.K."/>
            <person name="Saranga Y."/>
            <person name="Scheffler B.E."/>
            <person name="Scheffler J.A."/>
            <person name="Stelly D.M."/>
            <person name="Triplett B.A."/>
            <person name="Van Deynze A."/>
            <person name="Vaslin M.F."/>
            <person name="Waghmare V.N."/>
            <person name="Walford S.A."/>
            <person name="Wright R.J."/>
            <person name="Zaki E.A."/>
            <person name="Zhang T."/>
            <person name="Dennis E.S."/>
            <person name="Mayer K.F."/>
            <person name="Peterson D.G."/>
            <person name="Rokhsar D.S."/>
            <person name="Wang X."/>
            <person name="Schmutz J."/>
        </authorList>
    </citation>
    <scope>NUCLEOTIDE SEQUENCE [LARGE SCALE GENOMIC DNA]</scope>
</reference>
<dbReference type="Gramene" id="KJB72140">
    <property type="protein sequence ID" value="KJB72140"/>
    <property type="gene ID" value="B456_011G161100"/>
</dbReference>
<dbReference type="PANTHER" id="PTHR13490">
    <property type="entry name" value="MITOCHONDRIAL 28S RIBOSOMAL PROTEIN S28"/>
    <property type="match status" value="1"/>
</dbReference>
<dbReference type="Gramene" id="KJB72139">
    <property type="protein sequence ID" value="KJB72139"/>
    <property type="gene ID" value="B456_011G161100"/>
</dbReference>